<dbReference type="GO" id="GO:0110001">
    <property type="term" value="C:toxin-antitoxin complex"/>
    <property type="evidence" value="ECO:0007669"/>
    <property type="project" value="InterPro"/>
</dbReference>
<evidence type="ECO:0000256" key="4">
    <source>
        <dbReference type="ARBA" id="ARBA00024207"/>
    </source>
</evidence>
<evidence type="ECO:0000256" key="3">
    <source>
        <dbReference type="ARBA" id="ARBA00022801"/>
    </source>
</evidence>
<dbReference type="InterPro" id="IPR052379">
    <property type="entry name" value="Type_VII_TA_RNase"/>
</dbReference>
<gene>
    <name evidence="5" type="ORF">A3A60_00990</name>
</gene>
<organism evidence="5 6">
    <name type="scientific">Candidatus Curtissbacteria bacterium RIFCSPLOWO2_01_FULL_42_26</name>
    <dbReference type="NCBI Taxonomy" id="1797729"/>
    <lineage>
        <taxon>Bacteria</taxon>
        <taxon>Candidatus Curtissiibacteriota</taxon>
    </lineage>
</organism>
<comment type="similarity">
    <text evidence="4">Belongs to the HepT RNase toxin family.</text>
</comment>
<dbReference type="InterPro" id="IPR037038">
    <property type="entry name" value="HepT-like_sf"/>
</dbReference>
<dbReference type="STRING" id="1797729.A3A60_00990"/>
<dbReference type="AlphaFoldDB" id="A0A1F5HXT8"/>
<accession>A0A1F5HXT8</accession>
<reference evidence="5 6" key="1">
    <citation type="journal article" date="2016" name="Nat. Commun.">
        <title>Thousands of microbial genomes shed light on interconnected biogeochemical processes in an aquifer system.</title>
        <authorList>
            <person name="Anantharaman K."/>
            <person name="Brown C.T."/>
            <person name="Hug L.A."/>
            <person name="Sharon I."/>
            <person name="Castelle C.J."/>
            <person name="Probst A.J."/>
            <person name="Thomas B.C."/>
            <person name="Singh A."/>
            <person name="Wilkins M.J."/>
            <person name="Karaoz U."/>
            <person name="Brodie E.L."/>
            <person name="Williams K.H."/>
            <person name="Hubbard S.S."/>
            <person name="Banfield J.F."/>
        </authorList>
    </citation>
    <scope>NUCLEOTIDE SEQUENCE [LARGE SCALE GENOMIC DNA]</scope>
</reference>
<dbReference type="GO" id="GO:0016787">
    <property type="term" value="F:hydrolase activity"/>
    <property type="evidence" value="ECO:0007669"/>
    <property type="project" value="UniProtKB-KW"/>
</dbReference>
<dbReference type="NCBIfam" id="NF047751">
    <property type="entry name" value="HepT_toxin"/>
    <property type="match status" value="1"/>
</dbReference>
<evidence type="ECO:0000313" key="5">
    <source>
        <dbReference type="EMBL" id="OGE08913.1"/>
    </source>
</evidence>
<protein>
    <recommendedName>
        <fullName evidence="7">DUF86 domain-containing protein</fullName>
    </recommendedName>
</protein>
<dbReference type="Pfam" id="PF01934">
    <property type="entry name" value="HepT-like"/>
    <property type="match status" value="1"/>
</dbReference>
<evidence type="ECO:0000256" key="2">
    <source>
        <dbReference type="ARBA" id="ARBA00022722"/>
    </source>
</evidence>
<dbReference type="PANTHER" id="PTHR33397">
    <property type="entry name" value="UPF0331 PROTEIN YUTE"/>
    <property type="match status" value="1"/>
</dbReference>
<evidence type="ECO:0000256" key="1">
    <source>
        <dbReference type="ARBA" id="ARBA00022649"/>
    </source>
</evidence>
<name>A0A1F5HXT8_9BACT</name>
<dbReference type="InterPro" id="IPR008201">
    <property type="entry name" value="HepT-like"/>
</dbReference>
<comment type="caution">
    <text evidence="5">The sequence shown here is derived from an EMBL/GenBank/DDBJ whole genome shotgun (WGS) entry which is preliminary data.</text>
</comment>
<evidence type="ECO:0008006" key="7">
    <source>
        <dbReference type="Google" id="ProtNLM"/>
    </source>
</evidence>
<keyword evidence="2" id="KW-0540">Nuclease</keyword>
<dbReference type="PANTHER" id="PTHR33397:SF5">
    <property type="entry name" value="RNASE YUTE-RELATED"/>
    <property type="match status" value="1"/>
</dbReference>
<proteinExistence type="inferred from homology"/>
<dbReference type="Gene3D" id="1.20.120.580">
    <property type="entry name" value="bsu32300-like"/>
    <property type="match status" value="1"/>
</dbReference>
<dbReference type="Proteomes" id="UP000179227">
    <property type="component" value="Unassembled WGS sequence"/>
</dbReference>
<dbReference type="GO" id="GO:0004540">
    <property type="term" value="F:RNA nuclease activity"/>
    <property type="evidence" value="ECO:0007669"/>
    <property type="project" value="InterPro"/>
</dbReference>
<keyword evidence="3" id="KW-0378">Hydrolase</keyword>
<dbReference type="EMBL" id="MFBS01000030">
    <property type="protein sequence ID" value="OGE08913.1"/>
    <property type="molecule type" value="Genomic_DNA"/>
</dbReference>
<sequence>MPINKTLILKKLDFLTSQISSIESMEFNQTEFIDDADIHDLVTFRLQQSVETVIDIASHIIAESDLPRKETAKDAILLIGQEGVIDKKLAQKLAAATDFRNRVVHGYNDFDYSLLFSDYKTNIDDLRDFANQILKFLEKKSLKTILKSD</sequence>
<keyword evidence="1" id="KW-1277">Toxin-antitoxin system</keyword>
<evidence type="ECO:0000313" key="6">
    <source>
        <dbReference type="Proteomes" id="UP000179227"/>
    </source>
</evidence>